<feature type="domain" description="Reverse transcriptase Ty1/copia-type" evidence="3">
    <location>
        <begin position="651"/>
        <end position="895"/>
    </location>
</feature>
<reference evidence="5" key="1">
    <citation type="submission" date="2018-02" db="EMBL/GenBank/DDBJ databases">
        <authorList>
            <person name="Cohen D.B."/>
            <person name="Kent A.D."/>
        </authorList>
    </citation>
    <scope>NUCLEOTIDE SEQUENCE</scope>
</reference>
<feature type="domain" description="Retrotransposon Copia-like N-terminal" evidence="4">
    <location>
        <begin position="32"/>
        <end position="79"/>
    </location>
</feature>
<accession>A0A2N9GMF1</accession>
<evidence type="ECO:0000256" key="1">
    <source>
        <dbReference type="SAM" id="MobiDB-lite"/>
    </source>
</evidence>
<feature type="domain" description="Retrotransposon gag" evidence="2">
    <location>
        <begin position="104"/>
        <end position="202"/>
    </location>
</feature>
<evidence type="ECO:0000313" key="5">
    <source>
        <dbReference type="EMBL" id="SPD00570.1"/>
    </source>
</evidence>
<organism evidence="5">
    <name type="scientific">Fagus sylvatica</name>
    <name type="common">Beechnut</name>
    <dbReference type="NCBI Taxonomy" id="28930"/>
    <lineage>
        <taxon>Eukaryota</taxon>
        <taxon>Viridiplantae</taxon>
        <taxon>Streptophyta</taxon>
        <taxon>Embryophyta</taxon>
        <taxon>Tracheophyta</taxon>
        <taxon>Spermatophyta</taxon>
        <taxon>Magnoliopsida</taxon>
        <taxon>eudicotyledons</taxon>
        <taxon>Gunneridae</taxon>
        <taxon>Pentapetalae</taxon>
        <taxon>rosids</taxon>
        <taxon>fabids</taxon>
        <taxon>Fagales</taxon>
        <taxon>Fagaceae</taxon>
        <taxon>Fagus</taxon>
    </lineage>
</organism>
<dbReference type="SUPFAM" id="SSF56672">
    <property type="entry name" value="DNA/RNA polymerases"/>
    <property type="match status" value="1"/>
</dbReference>
<feature type="compositionally biased region" description="Low complexity" evidence="1">
    <location>
        <begin position="509"/>
        <end position="520"/>
    </location>
</feature>
<dbReference type="InterPro" id="IPR029472">
    <property type="entry name" value="Copia-like_N"/>
</dbReference>
<dbReference type="Pfam" id="PF03732">
    <property type="entry name" value="Retrotrans_gag"/>
    <property type="match status" value="1"/>
</dbReference>
<feature type="region of interest" description="Disordered" evidence="1">
    <location>
        <begin position="503"/>
        <end position="534"/>
    </location>
</feature>
<dbReference type="EMBL" id="OIVN01002101">
    <property type="protein sequence ID" value="SPD00570.1"/>
    <property type="molecule type" value="Genomic_DNA"/>
</dbReference>
<dbReference type="CDD" id="cd09272">
    <property type="entry name" value="RNase_HI_RT_Ty1"/>
    <property type="match status" value="1"/>
</dbReference>
<proteinExistence type="predicted"/>
<gene>
    <name evidence="5" type="ORF">FSB_LOCUS28452</name>
</gene>
<evidence type="ECO:0000259" key="3">
    <source>
        <dbReference type="Pfam" id="PF07727"/>
    </source>
</evidence>
<evidence type="ECO:0000259" key="2">
    <source>
        <dbReference type="Pfam" id="PF03732"/>
    </source>
</evidence>
<dbReference type="Pfam" id="PF14244">
    <property type="entry name" value="Retrotran_gag_3"/>
    <property type="match status" value="1"/>
</dbReference>
<dbReference type="AlphaFoldDB" id="A0A2N9GMF1"/>
<dbReference type="InterPro" id="IPR043502">
    <property type="entry name" value="DNA/RNA_pol_sf"/>
</dbReference>
<sequence length="1137" mass="125705">MANNETLSSGSTLPLGSSVNLSDDPANKYYLHHGDSPGAILVSQPLVGDNYHTWSRSMVMALTAKNKVGFVNGLIEQPKDESLPAYNAWVRCNTMVISWLLNSLSKDIASSVIYANTAREIWDDLKERFAQGNGPRIFEIQKSISTLSQDQSSVSNYYTRLKSLWDELNNFRSIPDCSCGALKVLLDNKQHEYVMQFLMGLNDSFTHVRAQILMTDPLPTITKAFALVVQEERQRNINIPSLAPAGDSVALFTRGEAPRNHYGGRGQFIKKERPLCSHCGITGHTVDKCYKLHGYPPGYKFKNKMHSANQTSATGEEIHLPFTQVQCQQLLAMLSSQASLNPSQPQMSNQITCQNQDASSSTPHQAASAISQFMADHMVHSLSKFSSVISTINTYIHLPNGEKALATHIGTVQDLVAWKRIGLGRKRNGLYFLQVSTTATKPHSFPSVAVHTAVNNTPTFDVWHHRLVLPHPITDTPTAISPISFDSDNSALSLSDHNSPALSDQVSISLHSSPSHSPLHNTSQPASAVSVPLSTPTVPIPENMVPSHLSIVPAIRKSTRPHKAPSYLQEFHCNSASLSTASHPSSTAAQGTISTNFPLSNFLSYSNLAPCYHSFVLNASTIREPTSFQEASQDPKWCEAMQAELAALEANNTWTIQPLPHGKVPIGSKWVFKVKLKSDGSLERYKARLVAKGYNQKEGFDYFETFSPVAKFVTVRSLLAIAAVKGWSLYQLDVNNAFLHGELDEEVYMTLPPGLHSKGETSSNSVCRLTKSLYGLKQASRQWFSKFSTTLLSHGFTQSKADYSLFTRHDGSSFIALLVYVDDILIASSDIAAVTKLKQFLDAQFKLKDLGPVRYFLGLEIARSTQGISVSQRKYALEVLEDAGLLGCKPAKCPMDQNLKLSKLEGSLLPDPTVYRRLVGRLMYLTLTRPDIVFAVHKLSQFMEHPREPHYKAAQHILQYIKGAPSQGLFYPSNSELHIKAFSDSDWAGCPDTRRSTTGYCVFLGHSLVSWRSKKQNTVSRSSAEAEYRAMASAVCEVLWLRSLLTDLQITHSDAALLFSDSQAAIHIAANPVFHERTKHIEIDCHLVRDKIQEGVIRNLHVPSKHQVADIMTKALGFPLFSSLTVKMGMHNLCTPS</sequence>
<protein>
    <recommendedName>
        <fullName evidence="6">Reverse transcriptase Ty1/copia-type domain-containing protein</fullName>
    </recommendedName>
</protein>
<name>A0A2N9GMF1_FAGSY</name>
<dbReference type="PANTHER" id="PTHR11439:SF470">
    <property type="entry name" value="CYSTEINE-RICH RLK (RECEPTOR-LIKE PROTEIN KINASE) 8"/>
    <property type="match status" value="1"/>
</dbReference>
<dbReference type="InterPro" id="IPR013103">
    <property type="entry name" value="RVT_2"/>
</dbReference>
<evidence type="ECO:0000259" key="4">
    <source>
        <dbReference type="Pfam" id="PF14244"/>
    </source>
</evidence>
<feature type="compositionally biased region" description="Polar residues" evidence="1">
    <location>
        <begin position="521"/>
        <end position="534"/>
    </location>
</feature>
<evidence type="ECO:0008006" key="6">
    <source>
        <dbReference type="Google" id="ProtNLM"/>
    </source>
</evidence>
<dbReference type="InterPro" id="IPR005162">
    <property type="entry name" value="Retrotrans_gag_dom"/>
</dbReference>
<dbReference type="Pfam" id="PF07727">
    <property type="entry name" value="RVT_2"/>
    <property type="match status" value="1"/>
</dbReference>
<dbReference type="PANTHER" id="PTHR11439">
    <property type="entry name" value="GAG-POL-RELATED RETROTRANSPOSON"/>
    <property type="match status" value="1"/>
</dbReference>